<evidence type="ECO:0000259" key="7">
    <source>
        <dbReference type="PROSITE" id="PS50011"/>
    </source>
</evidence>
<dbReference type="Proteomes" id="UP001187471">
    <property type="component" value="Unassembled WGS sequence"/>
</dbReference>
<name>A0AA88U8S3_9ASTE</name>
<evidence type="ECO:0000256" key="5">
    <source>
        <dbReference type="ARBA" id="ARBA00022840"/>
    </source>
</evidence>
<feature type="domain" description="Protein kinase" evidence="7">
    <location>
        <begin position="57"/>
        <end position="148"/>
    </location>
</feature>
<evidence type="ECO:0000256" key="2">
    <source>
        <dbReference type="ARBA" id="ARBA00022679"/>
    </source>
</evidence>
<feature type="transmembrane region" description="Helical" evidence="6">
    <location>
        <begin position="13"/>
        <end position="36"/>
    </location>
</feature>
<sequence length="148" mass="16972">MKIENGTCSGSKYWIWILLVLAVILLLLIMSFLCCLRKRKIRLKGLRLTIILLYFGVKSKEIACRGGEDEGARGNLHDGQEIAIKRLSRTSGQGLVEFKNELTLIFKLQHTNLVRVLGCCIHEDEKMLVYEYMPNKSLDFFLFGGKYL</sequence>
<keyword evidence="5" id="KW-0067">ATP-binding</keyword>
<dbReference type="Pfam" id="PF07714">
    <property type="entry name" value="PK_Tyr_Ser-Thr"/>
    <property type="match status" value="1"/>
</dbReference>
<organism evidence="8 9">
    <name type="scientific">Escallonia rubra</name>
    <dbReference type="NCBI Taxonomy" id="112253"/>
    <lineage>
        <taxon>Eukaryota</taxon>
        <taxon>Viridiplantae</taxon>
        <taxon>Streptophyta</taxon>
        <taxon>Embryophyta</taxon>
        <taxon>Tracheophyta</taxon>
        <taxon>Spermatophyta</taxon>
        <taxon>Magnoliopsida</taxon>
        <taxon>eudicotyledons</taxon>
        <taxon>Gunneridae</taxon>
        <taxon>Pentapetalae</taxon>
        <taxon>asterids</taxon>
        <taxon>campanulids</taxon>
        <taxon>Escalloniales</taxon>
        <taxon>Escalloniaceae</taxon>
        <taxon>Escallonia</taxon>
    </lineage>
</organism>
<keyword evidence="4" id="KW-0418">Kinase</keyword>
<dbReference type="InterPro" id="IPR000719">
    <property type="entry name" value="Prot_kinase_dom"/>
</dbReference>
<evidence type="ECO:0000313" key="8">
    <source>
        <dbReference type="EMBL" id="KAK2975479.1"/>
    </source>
</evidence>
<keyword evidence="6" id="KW-0812">Transmembrane</keyword>
<dbReference type="SUPFAM" id="SSF56112">
    <property type="entry name" value="Protein kinase-like (PK-like)"/>
    <property type="match status" value="1"/>
</dbReference>
<dbReference type="GO" id="GO:0004674">
    <property type="term" value="F:protein serine/threonine kinase activity"/>
    <property type="evidence" value="ECO:0007669"/>
    <property type="project" value="UniProtKB-KW"/>
</dbReference>
<dbReference type="InterPro" id="IPR001245">
    <property type="entry name" value="Ser-Thr/Tyr_kinase_cat_dom"/>
</dbReference>
<dbReference type="GO" id="GO:0005524">
    <property type="term" value="F:ATP binding"/>
    <property type="evidence" value="ECO:0007669"/>
    <property type="project" value="UniProtKB-KW"/>
</dbReference>
<reference evidence="8" key="1">
    <citation type="submission" date="2022-12" db="EMBL/GenBank/DDBJ databases">
        <title>Draft genome assemblies for two species of Escallonia (Escalloniales).</title>
        <authorList>
            <person name="Chanderbali A."/>
            <person name="Dervinis C."/>
            <person name="Anghel I."/>
            <person name="Soltis D."/>
            <person name="Soltis P."/>
            <person name="Zapata F."/>
        </authorList>
    </citation>
    <scope>NUCLEOTIDE SEQUENCE</scope>
    <source>
        <strain evidence="8">UCBG92.1500</strain>
        <tissue evidence="8">Leaf</tissue>
    </source>
</reference>
<proteinExistence type="predicted"/>
<keyword evidence="9" id="KW-1185">Reference proteome</keyword>
<keyword evidence="3" id="KW-0547">Nucleotide-binding</keyword>
<keyword evidence="6" id="KW-0472">Membrane</keyword>
<dbReference type="PANTHER" id="PTHR27002:SF926">
    <property type="entry name" value="OS07G0535800 PROTEIN"/>
    <property type="match status" value="1"/>
</dbReference>
<evidence type="ECO:0000256" key="6">
    <source>
        <dbReference type="SAM" id="Phobius"/>
    </source>
</evidence>
<evidence type="ECO:0000256" key="4">
    <source>
        <dbReference type="ARBA" id="ARBA00022777"/>
    </source>
</evidence>
<dbReference type="PROSITE" id="PS50011">
    <property type="entry name" value="PROTEIN_KINASE_DOM"/>
    <property type="match status" value="1"/>
</dbReference>
<dbReference type="InterPro" id="IPR011009">
    <property type="entry name" value="Kinase-like_dom_sf"/>
</dbReference>
<dbReference type="FunFam" id="3.30.200.20:FF:000924">
    <property type="entry name" value="Uncharacterized protein"/>
    <property type="match status" value="1"/>
</dbReference>
<accession>A0AA88U8S3</accession>
<comment type="caution">
    <text evidence="8">The sequence shown here is derived from an EMBL/GenBank/DDBJ whole genome shotgun (WGS) entry which is preliminary data.</text>
</comment>
<evidence type="ECO:0000256" key="1">
    <source>
        <dbReference type="ARBA" id="ARBA00022527"/>
    </source>
</evidence>
<keyword evidence="2" id="KW-0808">Transferase</keyword>
<dbReference type="PANTHER" id="PTHR27002">
    <property type="entry name" value="RECEPTOR-LIKE SERINE/THREONINE-PROTEIN KINASE SD1-8"/>
    <property type="match status" value="1"/>
</dbReference>
<dbReference type="Gene3D" id="3.30.200.20">
    <property type="entry name" value="Phosphorylase Kinase, domain 1"/>
    <property type="match status" value="1"/>
</dbReference>
<dbReference type="GO" id="GO:0005886">
    <property type="term" value="C:plasma membrane"/>
    <property type="evidence" value="ECO:0007669"/>
    <property type="project" value="TreeGrafter"/>
</dbReference>
<dbReference type="AlphaFoldDB" id="A0AA88U8S3"/>
<protein>
    <recommendedName>
        <fullName evidence="7">Protein kinase domain-containing protein</fullName>
    </recommendedName>
</protein>
<keyword evidence="1" id="KW-0723">Serine/threonine-protein kinase</keyword>
<evidence type="ECO:0000313" key="9">
    <source>
        <dbReference type="Proteomes" id="UP001187471"/>
    </source>
</evidence>
<gene>
    <name evidence="8" type="ORF">RJ640_001424</name>
</gene>
<dbReference type="EMBL" id="JAVXUO010002187">
    <property type="protein sequence ID" value="KAK2975479.1"/>
    <property type="molecule type" value="Genomic_DNA"/>
</dbReference>
<keyword evidence="6" id="KW-1133">Transmembrane helix</keyword>
<evidence type="ECO:0000256" key="3">
    <source>
        <dbReference type="ARBA" id="ARBA00022741"/>
    </source>
</evidence>